<dbReference type="Proteomes" id="UP000516160">
    <property type="component" value="Chromosome"/>
</dbReference>
<dbReference type="AlphaFoldDB" id="A0A7G9WDF8"/>
<evidence type="ECO:0008006" key="3">
    <source>
        <dbReference type="Google" id="ProtNLM"/>
    </source>
</evidence>
<dbReference type="KEGG" id="acae:HYG86_14840"/>
<organism evidence="1 2">
    <name type="scientific">Alkalicella caledoniensis</name>
    <dbReference type="NCBI Taxonomy" id="2731377"/>
    <lineage>
        <taxon>Bacteria</taxon>
        <taxon>Bacillati</taxon>
        <taxon>Bacillota</taxon>
        <taxon>Clostridia</taxon>
        <taxon>Eubacteriales</taxon>
        <taxon>Proteinivoracaceae</taxon>
        <taxon>Alkalicella</taxon>
    </lineage>
</organism>
<name>A0A7G9WDF8_ALKCA</name>
<evidence type="ECO:0000313" key="1">
    <source>
        <dbReference type="EMBL" id="QNO16720.1"/>
    </source>
</evidence>
<accession>A0A7G9WDF8</accession>
<gene>
    <name evidence="1" type="ORF">HYG86_14840</name>
</gene>
<evidence type="ECO:0000313" key="2">
    <source>
        <dbReference type="Proteomes" id="UP000516160"/>
    </source>
</evidence>
<keyword evidence="2" id="KW-1185">Reference proteome</keyword>
<sequence>MTSVFKEKLEEKLIVEVYSEHKELLTALGFPNGPDWIRGGIGAGKILIASPLNPPPGSQFDNVVNTAVHEFVHKIIDKINADTPRWLNEGIASFEAKDNSENWIRKTVKHGIDTSEIPTFDDLDTGNDFQTFFNGNGYQFSYTMVEFIVSQFGYDNLIEFIKEPTDFAGVFGATKEQLQGQWVEYIKGNYSV</sequence>
<proteinExistence type="predicted"/>
<reference evidence="1 2" key="1">
    <citation type="submission" date="2020-07" db="EMBL/GenBank/DDBJ databases">
        <title>Alkalicella. sp. LB2 genome.</title>
        <authorList>
            <person name="Postec A."/>
            <person name="Quemeneur M."/>
        </authorList>
    </citation>
    <scope>NUCLEOTIDE SEQUENCE [LARGE SCALE GENOMIC DNA]</scope>
    <source>
        <strain evidence="1 2">LB2</strain>
    </source>
</reference>
<protein>
    <recommendedName>
        <fullName evidence="3">Peptidase MA-like domain-containing protein</fullName>
    </recommendedName>
</protein>
<dbReference type="EMBL" id="CP058559">
    <property type="protein sequence ID" value="QNO16720.1"/>
    <property type="molecule type" value="Genomic_DNA"/>
</dbReference>